<dbReference type="Proteomes" id="UP000800094">
    <property type="component" value="Unassembled WGS sequence"/>
</dbReference>
<dbReference type="RefSeq" id="XP_033675825.1">
    <property type="nucleotide sequence ID" value="XM_033820514.1"/>
</dbReference>
<evidence type="ECO:0000313" key="2">
    <source>
        <dbReference type="Proteomes" id="UP000800094"/>
    </source>
</evidence>
<reference evidence="1" key="1">
    <citation type="journal article" date="2020" name="Stud. Mycol.">
        <title>101 Dothideomycetes genomes: a test case for predicting lifestyles and emergence of pathogens.</title>
        <authorList>
            <person name="Haridas S."/>
            <person name="Albert R."/>
            <person name="Binder M."/>
            <person name="Bloem J."/>
            <person name="Labutti K."/>
            <person name="Salamov A."/>
            <person name="Andreopoulos B."/>
            <person name="Baker S."/>
            <person name="Barry K."/>
            <person name="Bills G."/>
            <person name="Bluhm B."/>
            <person name="Cannon C."/>
            <person name="Castanera R."/>
            <person name="Culley D."/>
            <person name="Daum C."/>
            <person name="Ezra D."/>
            <person name="Gonzalez J."/>
            <person name="Henrissat B."/>
            <person name="Kuo A."/>
            <person name="Liang C."/>
            <person name="Lipzen A."/>
            <person name="Lutzoni F."/>
            <person name="Magnuson J."/>
            <person name="Mondo S."/>
            <person name="Nolan M."/>
            <person name="Ohm R."/>
            <person name="Pangilinan J."/>
            <person name="Park H.-J."/>
            <person name="Ramirez L."/>
            <person name="Alfaro M."/>
            <person name="Sun H."/>
            <person name="Tritt A."/>
            <person name="Yoshinaga Y."/>
            <person name="Zwiers L.-H."/>
            <person name="Turgeon B."/>
            <person name="Goodwin S."/>
            <person name="Spatafora J."/>
            <person name="Crous P."/>
            <person name="Grigoriev I."/>
        </authorList>
    </citation>
    <scope>NUCLEOTIDE SEQUENCE</scope>
    <source>
        <strain evidence="1">CBS 122368</strain>
    </source>
</reference>
<dbReference type="AlphaFoldDB" id="A0A6A6HS46"/>
<accession>A0A6A6HS46</accession>
<gene>
    <name evidence="1" type="ORF">BU26DRAFT_191334</name>
</gene>
<protein>
    <submittedName>
        <fullName evidence="1">Uncharacterized protein</fullName>
    </submittedName>
</protein>
<evidence type="ECO:0000313" key="1">
    <source>
        <dbReference type="EMBL" id="KAF2240821.1"/>
    </source>
</evidence>
<name>A0A6A6HS46_9PLEO</name>
<dbReference type="EMBL" id="ML987215">
    <property type="protein sequence ID" value="KAF2240821.1"/>
    <property type="molecule type" value="Genomic_DNA"/>
</dbReference>
<proteinExistence type="predicted"/>
<dbReference type="GeneID" id="54573844"/>
<organism evidence="1 2">
    <name type="scientific">Trematosphaeria pertusa</name>
    <dbReference type="NCBI Taxonomy" id="390896"/>
    <lineage>
        <taxon>Eukaryota</taxon>
        <taxon>Fungi</taxon>
        <taxon>Dikarya</taxon>
        <taxon>Ascomycota</taxon>
        <taxon>Pezizomycotina</taxon>
        <taxon>Dothideomycetes</taxon>
        <taxon>Pleosporomycetidae</taxon>
        <taxon>Pleosporales</taxon>
        <taxon>Massarineae</taxon>
        <taxon>Trematosphaeriaceae</taxon>
        <taxon>Trematosphaeria</taxon>
    </lineage>
</organism>
<sequence length="160" mass="17520">MRPDWKTQAKLPSELLLPAPCLPHGSRRWVVVYCFESVRARAASGPFATQLRCGNLVGGGRVQCSSFRVLVAHARRQRIRGRVRDHDHRLLGHFAMSALSGSIFGGAGVTETRLIGRCMHGPGSSPSQKSFSLRACRSLEQLLAACRVWGIGSLDALRFP</sequence>
<keyword evidence="2" id="KW-1185">Reference proteome</keyword>